<evidence type="ECO:0000256" key="1">
    <source>
        <dbReference type="SAM" id="Coils"/>
    </source>
</evidence>
<feature type="region of interest" description="Disordered" evidence="2">
    <location>
        <begin position="155"/>
        <end position="176"/>
    </location>
</feature>
<reference evidence="3" key="1">
    <citation type="journal article" date="2019" name="Sci. Rep.">
        <title>Draft genome of Tanacetum cinerariifolium, the natural source of mosquito coil.</title>
        <authorList>
            <person name="Yamashiro T."/>
            <person name="Shiraishi A."/>
            <person name="Satake H."/>
            <person name="Nakayama K."/>
        </authorList>
    </citation>
    <scope>NUCLEOTIDE SEQUENCE</scope>
</reference>
<dbReference type="EMBL" id="BKCJ010284881">
    <property type="protein sequence ID" value="GEZ48738.1"/>
    <property type="molecule type" value="Genomic_DNA"/>
</dbReference>
<feature type="region of interest" description="Disordered" evidence="2">
    <location>
        <begin position="1"/>
        <end position="40"/>
    </location>
</feature>
<comment type="caution">
    <text evidence="3">The sequence shown here is derived from an EMBL/GenBank/DDBJ whole genome shotgun (WGS) entry which is preliminary data.</text>
</comment>
<dbReference type="AlphaFoldDB" id="A0A699IFJ4"/>
<name>A0A699IFJ4_TANCI</name>
<organism evidence="3">
    <name type="scientific">Tanacetum cinerariifolium</name>
    <name type="common">Dalmatian daisy</name>
    <name type="synonym">Chrysanthemum cinerariifolium</name>
    <dbReference type="NCBI Taxonomy" id="118510"/>
    <lineage>
        <taxon>Eukaryota</taxon>
        <taxon>Viridiplantae</taxon>
        <taxon>Streptophyta</taxon>
        <taxon>Embryophyta</taxon>
        <taxon>Tracheophyta</taxon>
        <taxon>Spermatophyta</taxon>
        <taxon>Magnoliopsida</taxon>
        <taxon>eudicotyledons</taxon>
        <taxon>Gunneridae</taxon>
        <taxon>Pentapetalae</taxon>
        <taxon>asterids</taxon>
        <taxon>campanulids</taxon>
        <taxon>Asterales</taxon>
        <taxon>Asteraceae</taxon>
        <taxon>Asteroideae</taxon>
        <taxon>Anthemideae</taxon>
        <taxon>Anthemidinae</taxon>
        <taxon>Tanacetum</taxon>
    </lineage>
</organism>
<sequence length="441" mass="49757">EACPTDSGLEADQDKANIAKTSTLPSDSKPRVTSLAADEGSMQHKLDELTNLCTSLQRQQTEMVSKFAAQELEIINLKARVKLLEDSEGGGITQSGDDAPIKGRRLDEGDEQLKNGGVQVVPTATVSILTGSGVVSTASPTISTAAPIFTTTTKSTPYTRRKGKETMVGSETPKKKKVQEQIDVQLARELEEEMIRDTQRMNEQITQDAKIARIHAEEELHMLIDGLDRNNETIAKYLQEYNQFTAELPIERRIYKEKLSKEAAERVLHFSIEEPGWMEGQALQGDDTKRDKRKLWGLVKETLSIRPATSDKEKELWVELKRLFEPDVEEYLWTHTQNLMHAPVEWKLYDTCGVHHVSTKDQDICMLIEKGYSLRKGLAIVMISYKLQGRIVGNKIHKAFPLPVNTSHCQKKFSLLVKKVPPVEEKRCRCCEVRTATKIKE</sequence>
<evidence type="ECO:0000256" key="2">
    <source>
        <dbReference type="SAM" id="MobiDB-lite"/>
    </source>
</evidence>
<feature type="non-terminal residue" evidence="3">
    <location>
        <position position="1"/>
    </location>
</feature>
<feature type="coiled-coil region" evidence="1">
    <location>
        <begin position="187"/>
        <end position="247"/>
    </location>
</feature>
<gene>
    <name evidence="3" type="ORF">Tci_520711</name>
</gene>
<protein>
    <submittedName>
        <fullName evidence="3">Uncharacterized protein</fullName>
    </submittedName>
</protein>
<proteinExistence type="predicted"/>
<accession>A0A699IFJ4</accession>
<keyword evidence="1" id="KW-0175">Coiled coil</keyword>
<evidence type="ECO:0000313" key="3">
    <source>
        <dbReference type="EMBL" id="GEZ48738.1"/>
    </source>
</evidence>